<proteinExistence type="predicted"/>
<accession>A0A8H5BIZ2</accession>
<reference evidence="1 2" key="1">
    <citation type="journal article" date="2020" name="ISME J.">
        <title>Uncovering the hidden diversity of litter-decomposition mechanisms in mushroom-forming fungi.</title>
        <authorList>
            <person name="Floudas D."/>
            <person name="Bentzer J."/>
            <person name="Ahren D."/>
            <person name="Johansson T."/>
            <person name="Persson P."/>
            <person name="Tunlid A."/>
        </authorList>
    </citation>
    <scope>NUCLEOTIDE SEQUENCE [LARGE SCALE GENOMIC DNA]</scope>
    <source>
        <strain evidence="1 2">CBS 101986</strain>
    </source>
</reference>
<dbReference type="AlphaFoldDB" id="A0A8H5BIZ2"/>
<name>A0A8H5BIZ2_9AGAR</name>
<dbReference type="EMBL" id="JAACJJ010000016">
    <property type="protein sequence ID" value="KAF5324260.1"/>
    <property type="molecule type" value="Genomic_DNA"/>
</dbReference>
<keyword evidence="2" id="KW-1185">Reference proteome</keyword>
<dbReference type="Proteomes" id="UP000567179">
    <property type="component" value="Unassembled WGS sequence"/>
</dbReference>
<evidence type="ECO:0000313" key="1">
    <source>
        <dbReference type="EMBL" id="KAF5324260.1"/>
    </source>
</evidence>
<dbReference type="OrthoDB" id="2964870at2759"/>
<protein>
    <submittedName>
        <fullName evidence="1">Uncharacterized protein</fullName>
    </submittedName>
</protein>
<organism evidence="1 2">
    <name type="scientific">Psilocybe cf. subviscida</name>
    <dbReference type="NCBI Taxonomy" id="2480587"/>
    <lineage>
        <taxon>Eukaryota</taxon>
        <taxon>Fungi</taxon>
        <taxon>Dikarya</taxon>
        <taxon>Basidiomycota</taxon>
        <taxon>Agaricomycotina</taxon>
        <taxon>Agaricomycetes</taxon>
        <taxon>Agaricomycetidae</taxon>
        <taxon>Agaricales</taxon>
        <taxon>Agaricineae</taxon>
        <taxon>Strophariaceae</taxon>
        <taxon>Psilocybe</taxon>
    </lineage>
</organism>
<evidence type="ECO:0000313" key="2">
    <source>
        <dbReference type="Proteomes" id="UP000567179"/>
    </source>
</evidence>
<comment type="caution">
    <text evidence="1">The sequence shown here is derived from an EMBL/GenBank/DDBJ whole genome shotgun (WGS) entry which is preliminary data.</text>
</comment>
<sequence>MAAYNNVTAAFALLFKNKNDKAIRVEAPGISLEFTDGLYIGRDPEGILHYNDVKDLQQTGTHYYHVAKTVVDGTTYCEIEFRFKSSSATPYAKFVAKDPTDAVNAAGMCDYSATGNWKHLSIGSSHATVTKSSSSQTITINADVIKKVGTWTAPDDVLKDTGFNIEGTFWYKESDDIKNGIWASYNDDRIVFYKDDLHSTNFTGFFIPLPSNLTTLQVFPSSTIIFSGISWA</sequence>
<gene>
    <name evidence="1" type="ORF">D9619_011235</name>
</gene>